<reference evidence="3 4" key="2">
    <citation type="journal article" date="2012" name="J. Bacteriol.">
        <title>Genome Sequences of Burkholderia sp. Strains CCGE1002 and H160, Isolated from Legume Nodules in Mexico and Brazil.</title>
        <authorList>
            <person name="Ormeno-Orrillo E."/>
            <person name="Rogel M.A."/>
            <person name="Chueire L.M."/>
            <person name="Tiedje J.M."/>
            <person name="Martinez-Romero E."/>
            <person name="Hungria M."/>
        </authorList>
    </citation>
    <scope>NUCLEOTIDE SEQUENCE [LARGE SCALE GENOMIC DNA]</scope>
    <source>
        <strain evidence="3 4">CCGE1002</strain>
    </source>
</reference>
<name>D5WI13_PARAM</name>
<evidence type="ECO:0000256" key="2">
    <source>
        <dbReference type="ARBA" id="ARBA00023002"/>
    </source>
</evidence>
<dbReference type="SUPFAM" id="SSF51735">
    <property type="entry name" value="NAD(P)-binding Rossmann-fold domains"/>
    <property type="match status" value="1"/>
</dbReference>
<accession>D5WI13</accession>
<dbReference type="InterPro" id="IPR036291">
    <property type="entry name" value="NAD(P)-bd_dom_sf"/>
</dbReference>
<evidence type="ECO:0000313" key="3">
    <source>
        <dbReference type="EMBL" id="ADG18108.1"/>
    </source>
</evidence>
<dbReference type="RefSeq" id="WP_013091908.1">
    <property type="nucleotide sequence ID" value="NC_014118.1"/>
</dbReference>
<dbReference type="EMBL" id="CP002014">
    <property type="protein sequence ID" value="ADG18108.1"/>
    <property type="molecule type" value="Genomic_DNA"/>
</dbReference>
<protein>
    <submittedName>
        <fullName evidence="3">Short-chain dehydrogenase/reductase SDR</fullName>
    </submittedName>
</protein>
<dbReference type="STRING" id="640511.BC1002_4108"/>
<dbReference type="InterPro" id="IPR020904">
    <property type="entry name" value="Sc_DH/Rdtase_CS"/>
</dbReference>
<dbReference type="PRINTS" id="PR00081">
    <property type="entry name" value="GDHRDH"/>
</dbReference>
<dbReference type="HOGENOM" id="CLU_010194_1_0_4"/>
<dbReference type="GeneID" id="301095379"/>
<dbReference type="CDD" id="cd05233">
    <property type="entry name" value="SDR_c"/>
    <property type="match status" value="1"/>
</dbReference>
<dbReference type="NCBIfam" id="NF005559">
    <property type="entry name" value="PRK07231.1"/>
    <property type="match status" value="1"/>
</dbReference>
<keyword evidence="2" id="KW-0560">Oxidoreductase</keyword>
<dbReference type="KEGG" id="bge:BC1002_4108"/>
<dbReference type="Proteomes" id="UP000002190">
    <property type="component" value="Chromosome 2"/>
</dbReference>
<evidence type="ECO:0000256" key="1">
    <source>
        <dbReference type="ARBA" id="ARBA00006484"/>
    </source>
</evidence>
<reference evidence="4" key="1">
    <citation type="submission" date="2010-04" db="EMBL/GenBank/DDBJ databases">
        <title>Complete sequence of chromosome 2 of Burkholderia sp. CCGE1002.</title>
        <authorList>
            <consortium name="US DOE Joint Genome Institute"/>
            <person name="Lucas S."/>
            <person name="Copeland A."/>
            <person name="Lapidus A."/>
            <person name="Cheng J.-F."/>
            <person name="Bruce D."/>
            <person name="Goodwin L."/>
            <person name="Pitluck S."/>
            <person name="Chertkov O."/>
            <person name="Detter J.C."/>
            <person name="Han C."/>
            <person name="Tapia R."/>
            <person name="Land M."/>
            <person name="Hauser L."/>
            <person name="Kyrpides N."/>
            <person name="Ovchinnikova G."/>
            <person name="Martinez-Romero E."/>
            <person name="Hernandez M.A.R."/>
            <person name="Tiedje J.M."/>
            <person name="Woyke T."/>
        </authorList>
    </citation>
    <scope>NUCLEOTIDE SEQUENCE [LARGE SCALE GENOMIC DNA]</scope>
    <source>
        <strain evidence="4">CCGE1002</strain>
    </source>
</reference>
<proteinExistence type="inferred from homology"/>
<dbReference type="Pfam" id="PF13561">
    <property type="entry name" value="adh_short_C2"/>
    <property type="match status" value="1"/>
</dbReference>
<dbReference type="InterPro" id="IPR002347">
    <property type="entry name" value="SDR_fam"/>
</dbReference>
<dbReference type="PROSITE" id="PS00061">
    <property type="entry name" value="ADH_SHORT"/>
    <property type="match status" value="1"/>
</dbReference>
<dbReference type="PRINTS" id="PR00080">
    <property type="entry name" value="SDRFAMILY"/>
</dbReference>
<sequence>MMLMKGKVGLVTGGGSGMGRAAALELATEGAVVVLCGRTADKLSQVRQEIQQLGGQAEIFLGDVSKREDNQSLVNYVEERFGRLDFAFNNAGGHGDFHPIHETSIEEAEWVIDLNFKGVYYGVKFQIEAMLRSGGGVILNNASIFGIRGMNGIAHYVAAKHAVVGLTKAVAKEYANFNIRINAVCPGATETPNYMRSTGGDVHLLDSMIPMGRIGQPQEVGKAVLFLLSDQSSYVTGSTLSVDGGMTV</sequence>
<dbReference type="FunFam" id="3.40.50.720:FF:000084">
    <property type="entry name" value="Short-chain dehydrogenase reductase"/>
    <property type="match status" value="1"/>
</dbReference>
<comment type="similarity">
    <text evidence="1">Belongs to the short-chain dehydrogenases/reductases (SDR) family.</text>
</comment>
<evidence type="ECO:0000313" key="4">
    <source>
        <dbReference type="Proteomes" id="UP000002190"/>
    </source>
</evidence>
<dbReference type="GO" id="GO:0016491">
    <property type="term" value="F:oxidoreductase activity"/>
    <property type="evidence" value="ECO:0007669"/>
    <property type="project" value="UniProtKB-KW"/>
</dbReference>
<gene>
    <name evidence="3" type="ordered locus">BC1002_4108</name>
</gene>
<dbReference type="AlphaFoldDB" id="D5WI13"/>
<dbReference type="Gene3D" id="3.40.50.720">
    <property type="entry name" value="NAD(P)-binding Rossmann-like Domain"/>
    <property type="match status" value="1"/>
</dbReference>
<dbReference type="eggNOG" id="COG1028">
    <property type="taxonomic scope" value="Bacteria"/>
</dbReference>
<dbReference type="PANTHER" id="PTHR24321">
    <property type="entry name" value="DEHYDROGENASES, SHORT CHAIN"/>
    <property type="match status" value="1"/>
</dbReference>
<dbReference type="PANTHER" id="PTHR24321:SF8">
    <property type="entry name" value="ESTRADIOL 17-BETA-DEHYDROGENASE 8-RELATED"/>
    <property type="match status" value="1"/>
</dbReference>
<organism evidence="3 4">
    <name type="scientific">Paraburkholderia atlantica</name>
    <dbReference type="NCBI Taxonomy" id="2654982"/>
    <lineage>
        <taxon>Bacteria</taxon>
        <taxon>Pseudomonadati</taxon>
        <taxon>Pseudomonadota</taxon>
        <taxon>Betaproteobacteria</taxon>
        <taxon>Burkholderiales</taxon>
        <taxon>Burkholderiaceae</taxon>
        <taxon>Paraburkholderia</taxon>
    </lineage>
</organism>